<protein>
    <recommendedName>
        <fullName evidence="4 11">Lipid-A-disaccharide synthase</fullName>
        <ecNumber evidence="3 11">2.4.1.182</ecNumber>
    </recommendedName>
</protein>
<keyword evidence="9" id="KW-0443">Lipid metabolism</keyword>
<evidence type="ECO:0000256" key="5">
    <source>
        <dbReference type="ARBA" id="ARBA00022516"/>
    </source>
</evidence>
<keyword evidence="5" id="KW-0444">Lipid biosynthesis</keyword>
<comment type="caution">
    <text evidence="12">The sequence shown here is derived from an EMBL/GenBank/DDBJ whole genome shotgun (WGS) entry which is preliminary data.</text>
</comment>
<dbReference type="InterPro" id="IPR003835">
    <property type="entry name" value="Glyco_trans_19"/>
</dbReference>
<comment type="catalytic activity">
    <reaction evidence="10">
        <text>a lipid X + a UDP-2-N,3-O-bis[(3R)-3-hydroxyacyl]-alpha-D-glucosamine = a lipid A disaccharide + UDP + H(+)</text>
        <dbReference type="Rhea" id="RHEA:67828"/>
        <dbReference type="ChEBI" id="CHEBI:15378"/>
        <dbReference type="ChEBI" id="CHEBI:58223"/>
        <dbReference type="ChEBI" id="CHEBI:137748"/>
        <dbReference type="ChEBI" id="CHEBI:176338"/>
        <dbReference type="ChEBI" id="CHEBI:176343"/>
        <dbReference type="EC" id="2.4.1.182"/>
    </reaction>
</comment>
<dbReference type="Pfam" id="PF02684">
    <property type="entry name" value="LpxB"/>
    <property type="match status" value="1"/>
</dbReference>
<dbReference type="GO" id="GO:0016020">
    <property type="term" value="C:membrane"/>
    <property type="evidence" value="ECO:0007669"/>
    <property type="project" value="GOC"/>
</dbReference>
<dbReference type="GO" id="GO:0005543">
    <property type="term" value="F:phospholipid binding"/>
    <property type="evidence" value="ECO:0007669"/>
    <property type="project" value="TreeGrafter"/>
</dbReference>
<dbReference type="NCBIfam" id="TIGR00215">
    <property type="entry name" value="lpxB"/>
    <property type="match status" value="1"/>
</dbReference>
<organism evidence="12 13">
    <name type="scientific">Microbaculum marinisediminis</name>
    <dbReference type="NCBI Taxonomy" id="2931392"/>
    <lineage>
        <taxon>Bacteria</taxon>
        <taxon>Pseudomonadati</taxon>
        <taxon>Pseudomonadota</taxon>
        <taxon>Alphaproteobacteria</taxon>
        <taxon>Hyphomicrobiales</taxon>
        <taxon>Tepidamorphaceae</taxon>
        <taxon>Microbaculum</taxon>
    </lineage>
</organism>
<accession>A0AAW5R3F7</accession>
<evidence type="ECO:0000256" key="8">
    <source>
        <dbReference type="ARBA" id="ARBA00022679"/>
    </source>
</evidence>
<dbReference type="Proteomes" id="UP001320898">
    <property type="component" value="Unassembled WGS sequence"/>
</dbReference>
<evidence type="ECO:0000256" key="7">
    <source>
        <dbReference type="ARBA" id="ARBA00022676"/>
    </source>
</evidence>
<gene>
    <name evidence="12" type="primary">lpxB</name>
    <name evidence="12" type="ORF">MUB46_21055</name>
</gene>
<evidence type="ECO:0000313" key="12">
    <source>
        <dbReference type="EMBL" id="MCT8974364.1"/>
    </source>
</evidence>
<sequence length="399" mass="43734">MSDQVPERSQSRPLRIAMIAGESSGDHLGAGLMEAMQADADRTISFAGVGGPEMERAGLTSVFPLSEIAVMGPFAILARLPGLIRRVHEAVDHVVAFEPDILIIVDSPEFTHQVAKRVRRRLPRLPIVDYVSPTVWAWRPWRARKMRAYIDRVLAVFPFEPAVHRRLGGPDCVYVGHPAVERLALMPGRAAQAGGKPTLLVLPGSRITEVERLMPVFRDTLKALRDKGRDFDPVLPAVAHLADRLSQEVADWPVRPRVVSGEFEKWNAFSAGRVALAASGTVTLELALAGVPMVVTYRLDPLTAALRWMVRTHSVVMANLVIGENAFPEYIHKGCDPQTLSDAVDPLFDDGPERRRQLAAIDKVRDATLIDGDNPSRKAAAVVLDVLEKNGRGALAPRP</sequence>
<evidence type="ECO:0000313" key="13">
    <source>
        <dbReference type="Proteomes" id="UP001320898"/>
    </source>
</evidence>
<proteinExistence type="inferred from homology"/>
<evidence type="ECO:0000256" key="2">
    <source>
        <dbReference type="ARBA" id="ARBA00007868"/>
    </source>
</evidence>
<dbReference type="AlphaFoldDB" id="A0AAW5R3F7"/>
<comment type="function">
    <text evidence="1">Condensation of UDP-2,3-diacylglucosamine and 2,3-diacylglucosamine-1-phosphate to form lipid A disaccharide, a precursor of lipid A, a phosphorylated glycolipid that anchors the lipopolysaccharide to the outer membrane of the cell.</text>
</comment>
<dbReference type="GO" id="GO:0008915">
    <property type="term" value="F:lipid-A-disaccharide synthase activity"/>
    <property type="evidence" value="ECO:0007669"/>
    <property type="project" value="UniProtKB-UniRule"/>
</dbReference>
<keyword evidence="6" id="KW-0441">Lipid A biosynthesis</keyword>
<dbReference type="EMBL" id="JALIDZ010000012">
    <property type="protein sequence ID" value="MCT8974364.1"/>
    <property type="molecule type" value="Genomic_DNA"/>
</dbReference>
<name>A0AAW5R3F7_9HYPH</name>
<evidence type="ECO:0000256" key="1">
    <source>
        <dbReference type="ARBA" id="ARBA00002056"/>
    </source>
</evidence>
<dbReference type="GO" id="GO:0009245">
    <property type="term" value="P:lipid A biosynthetic process"/>
    <property type="evidence" value="ECO:0007669"/>
    <property type="project" value="UniProtKB-UniRule"/>
</dbReference>
<dbReference type="PANTHER" id="PTHR30372">
    <property type="entry name" value="LIPID-A-DISACCHARIDE SYNTHASE"/>
    <property type="match status" value="1"/>
</dbReference>
<reference evidence="12 13" key="1">
    <citation type="submission" date="2022-04" db="EMBL/GenBank/DDBJ databases">
        <authorList>
            <person name="Ye Y.-Q."/>
            <person name="Du Z.-J."/>
        </authorList>
    </citation>
    <scope>NUCLEOTIDE SEQUENCE [LARGE SCALE GENOMIC DNA]</scope>
    <source>
        <strain evidence="12 13">A6E488</strain>
    </source>
</reference>
<evidence type="ECO:0000256" key="6">
    <source>
        <dbReference type="ARBA" id="ARBA00022556"/>
    </source>
</evidence>
<evidence type="ECO:0000256" key="9">
    <source>
        <dbReference type="ARBA" id="ARBA00023098"/>
    </source>
</evidence>
<dbReference type="RefSeq" id="WP_261617951.1">
    <property type="nucleotide sequence ID" value="NZ_JALIDZ010000012.1"/>
</dbReference>
<evidence type="ECO:0000256" key="3">
    <source>
        <dbReference type="ARBA" id="ARBA00012687"/>
    </source>
</evidence>
<dbReference type="SUPFAM" id="SSF53756">
    <property type="entry name" value="UDP-Glycosyltransferase/glycogen phosphorylase"/>
    <property type="match status" value="1"/>
</dbReference>
<evidence type="ECO:0000256" key="11">
    <source>
        <dbReference type="NCBIfam" id="TIGR00215"/>
    </source>
</evidence>
<keyword evidence="8 12" id="KW-0808">Transferase</keyword>
<evidence type="ECO:0000256" key="10">
    <source>
        <dbReference type="ARBA" id="ARBA00048975"/>
    </source>
</evidence>
<keyword evidence="13" id="KW-1185">Reference proteome</keyword>
<comment type="similarity">
    <text evidence="2">Belongs to the LpxB family.</text>
</comment>
<dbReference type="EC" id="2.4.1.182" evidence="3 11"/>
<keyword evidence="7 12" id="KW-0328">Glycosyltransferase</keyword>
<dbReference type="PANTHER" id="PTHR30372:SF4">
    <property type="entry name" value="LIPID-A-DISACCHARIDE SYNTHASE, MITOCHONDRIAL-RELATED"/>
    <property type="match status" value="1"/>
</dbReference>
<evidence type="ECO:0000256" key="4">
    <source>
        <dbReference type="ARBA" id="ARBA00020902"/>
    </source>
</evidence>